<evidence type="ECO:0000256" key="3">
    <source>
        <dbReference type="ARBA" id="ARBA00022827"/>
    </source>
</evidence>
<dbReference type="Gene3D" id="2.40.30.10">
    <property type="entry name" value="Translation factors"/>
    <property type="match status" value="1"/>
</dbReference>
<dbReference type="Pfam" id="PF22780">
    <property type="entry name" value="HI0933_like_1st"/>
    <property type="match status" value="1"/>
</dbReference>
<dbReference type="PANTHER" id="PTHR42887">
    <property type="entry name" value="OS12G0638800 PROTEIN"/>
    <property type="match status" value="1"/>
</dbReference>
<dbReference type="PRINTS" id="PR00368">
    <property type="entry name" value="FADPNR"/>
</dbReference>
<dbReference type="Pfam" id="PF03486">
    <property type="entry name" value="HI0933_like"/>
    <property type="match status" value="1"/>
</dbReference>
<dbReference type="PRINTS" id="PR00411">
    <property type="entry name" value="PNDRDTASEI"/>
</dbReference>
<gene>
    <name evidence="6" type="ORF">SDC9_27247</name>
</gene>
<comment type="caution">
    <text evidence="6">The sequence shown here is derived from an EMBL/GenBank/DDBJ whole genome shotgun (WGS) entry which is preliminary data.</text>
</comment>
<evidence type="ECO:0000259" key="5">
    <source>
        <dbReference type="Pfam" id="PF22780"/>
    </source>
</evidence>
<keyword evidence="2" id="KW-0285">Flavoprotein</keyword>
<evidence type="ECO:0000259" key="4">
    <source>
        <dbReference type="Pfam" id="PF03486"/>
    </source>
</evidence>
<feature type="domain" description="RsdA/BaiN/AoA(So)-like Rossmann fold-like" evidence="4">
    <location>
        <begin position="5"/>
        <end position="410"/>
    </location>
</feature>
<proteinExistence type="predicted"/>
<evidence type="ECO:0000256" key="2">
    <source>
        <dbReference type="ARBA" id="ARBA00022630"/>
    </source>
</evidence>
<dbReference type="InterPro" id="IPR036188">
    <property type="entry name" value="FAD/NAD-bd_sf"/>
</dbReference>
<dbReference type="InterPro" id="IPR004792">
    <property type="entry name" value="BaiN-like"/>
</dbReference>
<feature type="domain" description="RsdA/BaiN/AoA(So)-like insert" evidence="5">
    <location>
        <begin position="210"/>
        <end position="354"/>
    </location>
</feature>
<keyword evidence="3" id="KW-0274">FAD</keyword>
<protein>
    <recommendedName>
        <fullName evidence="7">Ferredoxin--NADP reductase</fullName>
    </recommendedName>
</protein>
<organism evidence="6">
    <name type="scientific">bioreactor metagenome</name>
    <dbReference type="NCBI Taxonomy" id="1076179"/>
    <lineage>
        <taxon>unclassified sequences</taxon>
        <taxon>metagenomes</taxon>
        <taxon>ecological metagenomes</taxon>
    </lineage>
</organism>
<reference evidence="6" key="1">
    <citation type="submission" date="2019-08" db="EMBL/GenBank/DDBJ databases">
        <authorList>
            <person name="Kucharzyk K."/>
            <person name="Murdoch R.W."/>
            <person name="Higgins S."/>
            <person name="Loffler F."/>
        </authorList>
    </citation>
    <scope>NUCLEOTIDE SEQUENCE</scope>
</reference>
<dbReference type="SUPFAM" id="SSF51905">
    <property type="entry name" value="FAD/NAD(P)-binding domain"/>
    <property type="match status" value="1"/>
</dbReference>
<accession>A0A644UQL6</accession>
<evidence type="ECO:0000313" key="6">
    <source>
        <dbReference type="EMBL" id="MPL81330.1"/>
    </source>
</evidence>
<dbReference type="Gene3D" id="3.50.50.60">
    <property type="entry name" value="FAD/NAD(P)-binding domain"/>
    <property type="match status" value="1"/>
</dbReference>
<dbReference type="SUPFAM" id="SSF160996">
    <property type="entry name" value="HI0933 insert domain-like"/>
    <property type="match status" value="1"/>
</dbReference>
<comment type="cofactor">
    <cofactor evidence="1">
        <name>FAD</name>
        <dbReference type="ChEBI" id="CHEBI:57692"/>
    </cofactor>
</comment>
<dbReference type="Gene3D" id="1.10.8.260">
    <property type="entry name" value="HI0933 insert domain-like"/>
    <property type="match status" value="1"/>
</dbReference>
<dbReference type="InterPro" id="IPR055178">
    <property type="entry name" value="RsdA/BaiN/AoA(So)-like_dom"/>
</dbReference>
<dbReference type="PANTHER" id="PTHR42887:SF2">
    <property type="entry name" value="OS12G0638800 PROTEIN"/>
    <property type="match status" value="1"/>
</dbReference>
<dbReference type="InterPro" id="IPR057661">
    <property type="entry name" value="RsdA/BaiN/AoA(So)_Rossmann"/>
</dbReference>
<evidence type="ECO:0000256" key="1">
    <source>
        <dbReference type="ARBA" id="ARBA00001974"/>
    </source>
</evidence>
<dbReference type="InterPro" id="IPR023166">
    <property type="entry name" value="BaiN-like_dom_sf"/>
</dbReference>
<sequence>MDRFDVAIAGAGASGLMAAISAARKGMKVLLIEKMERAGRKVLITGKGRCNITNTKDWNEFSTHIYPNSGFFRFAFRAFSNLQLIQFFEEIGLNTNIERGDRVYPESGRSSDVVDIMLKEASRLGVKFLYKSRVIDLVIINNKVDSITCETGSVVNRIYVNSLIIATGGLSYPSTGSTGDGYLLADKAGHKLSKRFPSLTALMPVKYDLNIKGLILKNIGLKLFVGKDCVQEEFGDAEFTNNGFEGPLGLRISRKAVRALIDGNKVSLRIDLKPALSNEQVINRIVREFGDSDTLIIKDLLKKLLPLQLIPLILNELRFSPSKILSKRLPGEIYAVSDLIKNWVINIENFTGFERCVITAGGVELNEIFPKSMGSRIIENLYFAGEVIDLDGDTGGYNLQIAFSTGYLAGVSASYLIEKSRSLM</sequence>
<dbReference type="AlphaFoldDB" id="A0A644UQL6"/>
<dbReference type="EMBL" id="VSSQ01000148">
    <property type="protein sequence ID" value="MPL81330.1"/>
    <property type="molecule type" value="Genomic_DNA"/>
</dbReference>
<name>A0A644UQL6_9ZZZZ</name>
<evidence type="ECO:0008006" key="7">
    <source>
        <dbReference type="Google" id="ProtNLM"/>
    </source>
</evidence>
<dbReference type="NCBIfam" id="TIGR00275">
    <property type="entry name" value="aminoacetone oxidase family FAD-binding enzyme"/>
    <property type="match status" value="1"/>
</dbReference>